<dbReference type="Gene3D" id="3.80.10.10">
    <property type="entry name" value="Ribonuclease Inhibitor"/>
    <property type="match status" value="1"/>
</dbReference>
<feature type="coiled-coil region" evidence="3">
    <location>
        <begin position="341"/>
        <end position="368"/>
    </location>
</feature>
<feature type="compositionally biased region" description="Polar residues" evidence="4">
    <location>
        <begin position="880"/>
        <end position="894"/>
    </location>
</feature>
<keyword evidence="3" id="KW-0175">Coiled coil</keyword>
<dbReference type="EMBL" id="DAKRPA010000110">
    <property type="protein sequence ID" value="DAZ98298.1"/>
    <property type="molecule type" value="Genomic_DNA"/>
</dbReference>
<evidence type="ECO:0000313" key="7">
    <source>
        <dbReference type="Proteomes" id="UP001146120"/>
    </source>
</evidence>
<keyword evidence="1" id="KW-0433">Leucine-rich repeat</keyword>
<keyword evidence="2" id="KW-0677">Repeat</keyword>
<dbReference type="Proteomes" id="UP001146120">
    <property type="component" value="Unassembled WGS sequence"/>
</dbReference>
<dbReference type="SMART" id="SM00446">
    <property type="entry name" value="LRRcap"/>
    <property type="match status" value="1"/>
</dbReference>
<name>A0AAV2YWW6_9STRA</name>
<feature type="domain" description="U2A'/phosphoprotein 32 family A C-terminal" evidence="5">
    <location>
        <begin position="127"/>
        <end position="145"/>
    </location>
</feature>
<evidence type="ECO:0000256" key="4">
    <source>
        <dbReference type="SAM" id="MobiDB-lite"/>
    </source>
</evidence>
<evidence type="ECO:0000313" key="6">
    <source>
        <dbReference type="EMBL" id="DAZ98298.1"/>
    </source>
</evidence>
<evidence type="ECO:0000256" key="3">
    <source>
        <dbReference type="SAM" id="Coils"/>
    </source>
</evidence>
<dbReference type="InterPro" id="IPR001611">
    <property type="entry name" value="Leu-rich_rpt"/>
</dbReference>
<dbReference type="SUPFAM" id="SSF52058">
    <property type="entry name" value="L domain-like"/>
    <property type="match status" value="1"/>
</dbReference>
<comment type="caution">
    <text evidence="6">The sequence shown here is derived from an EMBL/GenBank/DDBJ whole genome shotgun (WGS) entry which is preliminary data.</text>
</comment>
<proteinExistence type="predicted"/>
<evidence type="ECO:0000259" key="5">
    <source>
        <dbReference type="SMART" id="SM00446"/>
    </source>
</evidence>
<dbReference type="Pfam" id="PF14580">
    <property type="entry name" value="LRR_9"/>
    <property type="match status" value="1"/>
</dbReference>
<protein>
    <recommendedName>
        <fullName evidence="5">U2A'/phosphoprotein 32 family A C-terminal domain-containing protein</fullName>
    </recommendedName>
</protein>
<dbReference type="InterPro" id="IPR032675">
    <property type="entry name" value="LRR_dom_sf"/>
</dbReference>
<keyword evidence="7" id="KW-1185">Reference proteome</keyword>
<dbReference type="PANTHER" id="PTHR18849">
    <property type="entry name" value="LEUCINE RICH REPEAT PROTEIN"/>
    <property type="match status" value="1"/>
</dbReference>
<feature type="region of interest" description="Disordered" evidence="4">
    <location>
        <begin position="880"/>
        <end position="911"/>
    </location>
</feature>
<dbReference type="InterPro" id="IPR003603">
    <property type="entry name" value="U2A'_phosphoprotein32A_C"/>
</dbReference>
<reference evidence="6" key="1">
    <citation type="submission" date="2022-11" db="EMBL/GenBank/DDBJ databases">
        <authorList>
            <person name="Morgan W.R."/>
            <person name="Tartar A."/>
        </authorList>
    </citation>
    <scope>NUCLEOTIDE SEQUENCE</scope>
    <source>
        <strain evidence="6">ARSEF 373</strain>
    </source>
</reference>
<sequence>MPLTELTRELVETIVSDYPLLQSINLSHNELQALDHLELLHDLGELDVSHNRLHALPRDLCHVVGRLKYLNASHNQLASLEPLAGCVNLQILEVSNNRIELISELRHLQALSALESLVLSENPIAQHDHYRREVVQMLPQLRTLDGSEITAAEKIAAKLQLPHNGAAGTVFTRPLSDTARTRLLTPQAVHEQQPVTHVLSAPHPSARSSVRRLSLSSFAGDPSDNGDDLLDERRVESAVVCRDQRNVSEAMVESGARRSPVTEVSNDTTLLQSRVLALESIIAIQDKAMQRDLESALETQRASDPAAVASAYMRQLTAWREHVIKLMVRNHDRDLESSDSKRRRDAEHDRLTARCAQLEAQVAIWKQKCTDACAQRDLHREELLRAQHKHQTHALKVSQAMKTLEGEKKKLVQVTTAISAFCAGGGIVQQKFDQLESGWMQMSVYGERIEQLTERVRVLHFLMSSQKAQLRNSEAAIEVERRLLQTQRQITEAEAMRSEKTGVPPKKLRHATELALRQLFHRLDPLETGLVRLSQFLIALRSDELILGAVKSDEKRRKLSEYLEKELGATSSAFLGGTITWGELMLAFVPGPDNSSTWSDDDAEAMLAQLDDNVPVISTPPKTAQKVEQHARKVLRSLSRDDLVREVLILRHDRQRLRHAIARHASQLHHRARLIQFQWSSKVDELLRKAEADKLLARKQSDKVQELQASLDVSLRDTCELQHQVKALTRELAIQKAAAQREISELIARHEHAMQRETDIWKKELDDVGFNYSTLQAENSKIKLTLRQLERELARAKEKAIAQESQQIASLDEKLRKRDDEIARLRRERNTVLSSLREYERIASIPKPRFEDAGTQTTQAATRSETQLQAHMGVQTDEVNTSPWQRSAESNNCQCGERQPMPEPTPAPVTADPVDARLRALESLTESLLAD</sequence>
<dbReference type="PANTHER" id="PTHR18849:SF0">
    <property type="entry name" value="CILIA- AND FLAGELLA-ASSOCIATED PROTEIN 410-RELATED"/>
    <property type="match status" value="1"/>
</dbReference>
<organism evidence="6 7">
    <name type="scientific">Lagenidium giganteum</name>
    <dbReference type="NCBI Taxonomy" id="4803"/>
    <lineage>
        <taxon>Eukaryota</taxon>
        <taxon>Sar</taxon>
        <taxon>Stramenopiles</taxon>
        <taxon>Oomycota</taxon>
        <taxon>Peronosporomycetes</taxon>
        <taxon>Pythiales</taxon>
        <taxon>Pythiaceae</taxon>
    </lineage>
</organism>
<dbReference type="PROSITE" id="PS51450">
    <property type="entry name" value="LRR"/>
    <property type="match status" value="3"/>
</dbReference>
<gene>
    <name evidence="6" type="ORF">N0F65_008884</name>
</gene>
<evidence type="ECO:0000256" key="1">
    <source>
        <dbReference type="ARBA" id="ARBA00022614"/>
    </source>
</evidence>
<reference evidence="6" key="2">
    <citation type="journal article" date="2023" name="Microbiol Resour">
        <title>Decontamination and Annotation of the Draft Genome Sequence of the Oomycete Lagenidium giganteum ARSEF 373.</title>
        <authorList>
            <person name="Morgan W.R."/>
            <person name="Tartar A."/>
        </authorList>
    </citation>
    <scope>NUCLEOTIDE SEQUENCE</scope>
    <source>
        <strain evidence="6">ARSEF 373</strain>
    </source>
</reference>
<dbReference type="SMART" id="SM00369">
    <property type="entry name" value="LRR_TYP"/>
    <property type="match status" value="2"/>
</dbReference>
<accession>A0AAV2YWW6</accession>
<evidence type="ECO:0000256" key="2">
    <source>
        <dbReference type="ARBA" id="ARBA00022737"/>
    </source>
</evidence>
<dbReference type="InterPro" id="IPR003591">
    <property type="entry name" value="Leu-rich_rpt_typical-subtyp"/>
</dbReference>
<dbReference type="AlphaFoldDB" id="A0AAV2YWW6"/>
<feature type="coiled-coil region" evidence="3">
    <location>
        <begin position="729"/>
        <end position="842"/>
    </location>
</feature>